<proteinExistence type="predicted"/>
<sequence>MQKTFGLLNIKSHLKLQDVAISDCVIIGGTTSQGFISIEGLGSMIFEHSTISNLEVVEGLNLINIPGGSMTIDDITVQNVKLLGGSIVSIQSSGQLTITSSTFKQTKGISGLDSYVIFAYFHYPENELVISDCIFDENGYNSDGWSSSLSIRISNGGQASISNTQFNKCKSLWGGALNIWIQQQGGSMSIDGTCQFTECSATGTYANGGAITLQIEGSNSQVILESGIKFDTCTSNYEGGGIGINIYNGGQFSIQGTCLFENCQALNHTSGGISGNIQGEDTLMQISGQITFDTCSAFLQGGGMRLVVENKACVEINELIFINCSVDNTVGQGGGFSAFLLSGGQMSIKSQTYTNCSGYGAGGLYTFLSSDGYKLEMVDISCKDCSAVINAGGIEIASQSSENEILITGELIVENCSSEKNGGMIIQADNGIDIELIGVSFKDCFAQLYGGGLCLTRKQLICFLLS</sequence>
<evidence type="ECO:0000313" key="1">
    <source>
        <dbReference type="EMBL" id="KAA6385102.1"/>
    </source>
</evidence>
<gene>
    <name evidence="1" type="ORF">EZS28_019371</name>
</gene>
<dbReference type="EMBL" id="SNRW01005424">
    <property type="protein sequence ID" value="KAA6385102.1"/>
    <property type="molecule type" value="Genomic_DNA"/>
</dbReference>
<evidence type="ECO:0000313" key="2">
    <source>
        <dbReference type="Proteomes" id="UP000324800"/>
    </source>
</evidence>
<dbReference type="InterPro" id="IPR011050">
    <property type="entry name" value="Pectin_lyase_fold/virulence"/>
</dbReference>
<dbReference type="AlphaFoldDB" id="A0A5J4VRD9"/>
<name>A0A5J4VRD9_9EUKA</name>
<evidence type="ECO:0008006" key="3">
    <source>
        <dbReference type="Google" id="ProtNLM"/>
    </source>
</evidence>
<accession>A0A5J4VRD9</accession>
<reference evidence="1 2" key="1">
    <citation type="submission" date="2019-03" db="EMBL/GenBank/DDBJ databases">
        <title>Single cell metagenomics reveals metabolic interactions within the superorganism composed of flagellate Streblomastix strix and complex community of Bacteroidetes bacteria on its surface.</title>
        <authorList>
            <person name="Treitli S.C."/>
            <person name="Kolisko M."/>
            <person name="Husnik F."/>
            <person name="Keeling P."/>
            <person name="Hampl V."/>
        </authorList>
    </citation>
    <scope>NUCLEOTIDE SEQUENCE [LARGE SCALE GENOMIC DNA]</scope>
    <source>
        <strain evidence="1">ST1C</strain>
    </source>
</reference>
<dbReference type="OrthoDB" id="5970941at2759"/>
<organism evidence="1 2">
    <name type="scientific">Streblomastix strix</name>
    <dbReference type="NCBI Taxonomy" id="222440"/>
    <lineage>
        <taxon>Eukaryota</taxon>
        <taxon>Metamonada</taxon>
        <taxon>Preaxostyla</taxon>
        <taxon>Oxymonadida</taxon>
        <taxon>Streblomastigidae</taxon>
        <taxon>Streblomastix</taxon>
    </lineage>
</organism>
<comment type="caution">
    <text evidence="1">The sequence shown here is derived from an EMBL/GenBank/DDBJ whole genome shotgun (WGS) entry which is preliminary data.</text>
</comment>
<protein>
    <recommendedName>
        <fullName evidence="3">Right handed beta helix domain-containing protein</fullName>
    </recommendedName>
</protein>
<dbReference type="SUPFAM" id="SSF51126">
    <property type="entry name" value="Pectin lyase-like"/>
    <property type="match status" value="1"/>
</dbReference>
<dbReference type="Proteomes" id="UP000324800">
    <property type="component" value="Unassembled WGS sequence"/>
</dbReference>